<comment type="caution">
    <text evidence="9">The sequence shown here is derived from an EMBL/GenBank/DDBJ whole genome shotgun (WGS) entry which is preliminary data.</text>
</comment>
<dbReference type="Proteomes" id="UP000190744">
    <property type="component" value="Unassembled WGS sequence"/>
</dbReference>
<evidence type="ECO:0000313" key="9">
    <source>
        <dbReference type="EMBL" id="OOQ90076.1"/>
    </source>
</evidence>
<evidence type="ECO:0000256" key="5">
    <source>
        <dbReference type="PROSITE-ProRule" id="PRU00108"/>
    </source>
</evidence>
<protein>
    <submittedName>
        <fullName evidence="9">Homeobox and C2H2 transcription factor</fullName>
    </submittedName>
</protein>
<evidence type="ECO:0000313" key="10">
    <source>
        <dbReference type="Proteomes" id="UP000190744"/>
    </source>
</evidence>
<dbReference type="SMART" id="SM00355">
    <property type="entry name" value="ZnF_C2H2"/>
    <property type="match status" value="3"/>
</dbReference>
<evidence type="ECO:0000256" key="2">
    <source>
        <dbReference type="ARBA" id="ARBA00023155"/>
    </source>
</evidence>
<dbReference type="Gene3D" id="3.90.1200.10">
    <property type="match status" value="1"/>
</dbReference>
<evidence type="ECO:0000256" key="1">
    <source>
        <dbReference type="ARBA" id="ARBA00023125"/>
    </source>
</evidence>
<feature type="region of interest" description="Disordered" evidence="6">
    <location>
        <begin position="1"/>
        <end position="22"/>
    </location>
</feature>
<dbReference type="InterPro" id="IPR001356">
    <property type="entry name" value="HD"/>
</dbReference>
<keyword evidence="1 5" id="KW-0238">DNA-binding</keyword>
<dbReference type="CDD" id="cd05120">
    <property type="entry name" value="APH_ChoK_like"/>
    <property type="match status" value="1"/>
</dbReference>
<dbReference type="InterPro" id="IPR002575">
    <property type="entry name" value="Aminoglycoside_PTrfase"/>
</dbReference>
<gene>
    <name evidence="9" type="ORF">PEBR_05030</name>
</gene>
<dbReference type="GO" id="GO:0008270">
    <property type="term" value="F:zinc ion binding"/>
    <property type="evidence" value="ECO:0007669"/>
    <property type="project" value="UniProtKB-KW"/>
</dbReference>
<feature type="compositionally biased region" description="Polar residues" evidence="6">
    <location>
        <begin position="273"/>
        <end position="294"/>
    </location>
</feature>
<accession>A0A1S9RXC8</accession>
<comment type="subcellular location">
    <subcellularLocation>
        <location evidence="5">Nucleus</location>
    </subcellularLocation>
</comment>
<dbReference type="InterPro" id="IPR009057">
    <property type="entry name" value="Homeodomain-like_sf"/>
</dbReference>
<dbReference type="EMBL" id="LJBN01000099">
    <property type="protein sequence ID" value="OOQ90076.1"/>
    <property type="molecule type" value="Genomic_DNA"/>
</dbReference>
<feature type="DNA-binding region" description="Homeobox" evidence="5">
    <location>
        <begin position="485"/>
        <end position="547"/>
    </location>
</feature>
<evidence type="ECO:0000259" key="7">
    <source>
        <dbReference type="PROSITE" id="PS50071"/>
    </source>
</evidence>
<dbReference type="Gene3D" id="1.10.10.60">
    <property type="entry name" value="Homeodomain-like"/>
    <property type="match status" value="1"/>
</dbReference>
<dbReference type="AlphaFoldDB" id="A0A1S9RXC8"/>
<dbReference type="SUPFAM" id="SSF56112">
    <property type="entry name" value="Protein kinase-like (PK-like)"/>
    <property type="match status" value="1"/>
</dbReference>
<dbReference type="PROSITE" id="PS50157">
    <property type="entry name" value="ZINC_FINGER_C2H2_2"/>
    <property type="match status" value="2"/>
</dbReference>
<dbReference type="InterPro" id="IPR051678">
    <property type="entry name" value="AGP_Transferase"/>
</dbReference>
<dbReference type="SMART" id="SM00389">
    <property type="entry name" value="HOX"/>
    <property type="match status" value="1"/>
</dbReference>
<keyword evidence="2 5" id="KW-0371">Homeobox</keyword>
<dbReference type="PROSITE" id="PS50071">
    <property type="entry name" value="HOMEOBOX_2"/>
    <property type="match status" value="1"/>
</dbReference>
<dbReference type="InterPro" id="IPR011009">
    <property type="entry name" value="Kinase-like_dom_sf"/>
</dbReference>
<feature type="domain" description="C2H2-type" evidence="8">
    <location>
        <begin position="759"/>
        <end position="790"/>
    </location>
</feature>
<feature type="domain" description="Homeobox" evidence="7">
    <location>
        <begin position="483"/>
        <end position="546"/>
    </location>
</feature>
<name>A0A1S9RXC8_PENBI</name>
<evidence type="ECO:0000256" key="3">
    <source>
        <dbReference type="ARBA" id="ARBA00023242"/>
    </source>
</evidence>
<dbReference type="SUPFAM" id="SSF46689">
    <property type="entry name" value="Homeodomain-like"/>
    <property type="match status" value="1"/>
</dbReference>
<evidence type="ECO:0000256" key="6">
    <source>
        <dbReference type="SAM" id="MobiDB-lite"/>
    </source>
</evidence>
<dbReference type="InterPro" id="IPR008422">
    <property type="entry name" value="KN_HD"/>
</dbReference>
<sequence>MEPLFRPITHPGSREPHGDFPLNGKDLDSVTDEALVALLTTAPILHQLGGTTVVRLSETLVMKGGGSVMTNEAEMLRLIASRTTIRVPRVYRSIQLEDDTQYFGTSGYIVMDFNPGQPLDECWNALSRDTQGKIAGQVADMIKEMQSIELLEPGPIGGGPCQGLFFTDYSAGPFKGTAEMESWFNHKLEFCKCYNRAPKDVGPFNFTKFVLTHHDISPRNLILNEHEQVWLIDWVFSGAYPPAFESAALSVQSHFADFNEAEIEQRGAENPFPMNSQPSSDAASSRQLPQSLPDSGLQSILETEIPGGWALDDPTADWSALNEFYFCSSEPTNLDWPQWAGLEANQDLTSPSGENHAEPQTGHILSQPFQDLQAEGSESEPHLRSIGNVSQWLDGAYRPPVPCSHCRKHRLQCLILRTTSANPNPVTSCSSCVALFRECSLAKGEKRVAAGFETYTPVLGHLHGLPEHTDDKDEDLMFHSHYGEERKESKQFVRKGARVLREWFYQHQEFPYPDDEEKARLSRETGFSQKRLSTWFANARRRQKQKIQSNNLASATCIRAGSPLVTSTLSSMTPMERWQASPPEDESVPESAIQEAIASGAGDSDALMDPFQFDRSPMDLFNFDETSSHLTSSISSVGSRVSETSGSVSSAWSYQSGGEGGRSSFPRLPQTRRPRRRGHSRQQSNGEECQYQCTFCTQSFKKRHDWTRHEKSVHLQLDSWVCTPNLIDLQQQWSVQLVGCSFCNTPFPSPTHWEEHEFHICAAKPIAERSFSRKDYLWQHLRKFHACTKPPVPDLDAWRGTGTNVQSRCGFCEINMPTWAVRTQHLAEHFKNGARMDQWVGDWGLDPATMGVLRNAVLPSQRAIASPST</sequence>
<keyword evidence="3 5" id="KW-0539">Nucleus</keyword>
<reference evidence="10" key="1">
    <citation type="submission" date="2015-09" db="EMBL/GenBank/DDBJ databases">
        <authorList>
            <person name="Fill T.P."/>
            <person name="Baretta J.F."/>
            <person name="de Almeida L.G."/>
            <person name="Rocha M."/>
            <person name="de Souza D.H."/>
            <person name="Malavazi I."/>
            <person name="Cerdeira L.T."/>
            <person name="Hong H."/>
            <person name="Samborskyy M."/>
            <person name="de Vasconcelos A.T."/>
            <person name="Leadlay P."/>
            <person name="Rodrigues-Filho E."/>
        </authorList>
    </citation>
    <scope>NUCLEOTIDE SEQUENCE [LARGE SCALE GENOMIC DNA]</scope>
    <source>
        <strain evidence="10">LaBioMMi 136</strain>
    </source>
</reference>
<evidence type="ECO:0000259" key="8">
    <source>
        <dbReference type="PROSITE" id="PS50157"/>
    </source>
</evidence>
<dbReference type="InterPro" id="IPR013087">
    <property type="entry name" value="Znf_C2H2_type"/>
</dbReference>
<evidence type="ECO:0000256" key="4">
    <source>
        <dbReference type="PROSITE-ProRule" id="PRU00042"/>
    </source>
</evidence>
<feature type="domain" description="C2H2-type" evidence="8">
    <location>
        <begin position="691"/>
        <end position="719"/>
    </location>
</feature>
<dbReference type="CDD" id="cd00086">
    <property type="entry name" value="homeodomain"/>
    <property type="match status" value="1"/>
</dbReference>
<keyword evidence="4" id="KW-0863">Zinc-finger</keyword>
<feature type="region of interest" description="Disordered" evidence="6">
    <location>
        <begin position="649"/>
        <end position="684"/>
    </location>
</feature>
<dbReference type="Pfam" id="PF01636">
    <property type="entry name" value="APH"/>
    <property type="match status" value="1"/>
</dbReference>
<feature type="compositionally biased region" description="Basic residues" evidence="6">
    <location>
        <begin position="670"/>
        <end position="680"/>
    </location>
</feature>
<dbReference type="GO" id="GO:0005634">
    <property type="term" value="C:nucleus"/>
    <property type="evidence" value="ECO:0007669"/>
    <property type="project" value="UniProtKB-SubCell"/>
</dbReference>
<keyword evidence="4" id="KW-0479">Metal-binding</keyword>
<dbReference type="PROSITE" id="PS00028">
    <property type="entry name" value="ZINC_FINGER_C2H2_1"/>
    <property type="match status" value="1"/>
</dbReference>
<dbReference type="PANTHER" id="PTHR21310:SF39">
    <property type="entry name" value="AMINOGLYCOSIDE PHOSPHOTRANSFERASE DOMAIN-CONTAINING PROTEIN"/>
    <property type="match status" value="1"/>
</dbReference>
<dbReference type="GO" id="GO:0003677">
    <property type="term" value="F:DNA binding"/>
    <property type="evidence" value="ECO:0007669"/>
    <property type="project" value="UniProtKB-UniRule"/>
</dbReference>
<feature type="region of interest" description="Disordered" evidence="6">
    <location>
        <begin position="571"/>
        <end position="592"/>
    </location>
</feature>
<keyword evidence="4" id="KW-0862">Zinc</keyword>
<proteinExistence type="predicted"/>
<dbReference type="GO" id="GO:0006355">
    <property type="term" value="P:regulation of DNA-templated transcription"/>
    <property type="evidence" value="ECO:0007669"/>
    <property type="project" value="InterPro"/>
</dbReference>
<dbReference type="PANTHER" id="PTHR21310">
    <property type="entry name" value="AMINOGLYCOSIDE PHOSPHOTRANSFERASE-RELATED-RELATED"/>
    <property type="match status" value="1"/>
</dbReference>
<organism evidence="9 10">
    <name type="scientific">Penicillium brasilianum</name>
    <dbReference type="NCBI Taxonomy" id="104259"/>
    <lineage>
        <taxon>Eukaryota</taxon>
        <taxon>Fungi</taxon>
        <taxon>Dikarya</taxon>
        <taxon>Ascomycota</taxon>
        <taxon>Pezizomycotina</taxon>
        <taxon>Eurotiomycetes</taxon>
        <taxon>Eurotiomycetidae</taxon>
        <taxon>Eurotiales</taxon>
        <taxon>Aspergillaceae</taxon>
        <taxon>Penicillium</taxon>
    </lineage>
</organism>
<dbReference type="Pfam" id="PF05920">
    <property type="entry name" value="Homeobox_KN"/>
    <property type="match status" value="1"/>
</dbReference>
<feature type="region of interest" description="Disordered" evidence="6">
    <location>
        <begin position="269"/>
        <end position="294"/>
    </location>
</feature>